<feature type="domain" description="Saposin B-type" evidence="2">
    <location>
        <begin position="459"/>
        <end position="537"/>
    </location>
</feature>
<dbReference type="InterPro" id="IPR051428">
    <property type="entry name" value="Sphingo_Act-Surfact_Prot"/>
</dbReference>
<protein>
    <recommendedName>
        <fullName evidence="2">Saposin B-type domain-containing protein</fullName>
    </recommendedName>
</protein>
<reference evidence="3" key="1">
    <citation type="submission" date="2016-10" db="EMBL/GenBank/DDBJ databases">
        <authorList>
            <person name="Benchimol M."/>
            <person name="Almeida L.G."/>
            <person name="Vasconcelos A.T."/>
            <person name="Perreira-Neves A."/>
            <person name="Rosa I.A."/>
            <person name="Tasca T."/>
            <person name="Bogo M.R."/>
            <person name="de Souza W."/>
        </authorList>
    </citation>
    <scope>NUCLEOTIDE SEQUENCE [LARGE SCALE GENOMIC DNA]</scope>
    <source>
        <strain evidence="3">K</strain>
    </source>
</reference>
<keyword evidence="1" id="KW-1015">Disulfide bond</keyword>
<gene>
    <name evidence="3" type="ORF">TRFO_29478</name>
</gene>
<sequence>MLFIFLSTLAFSIRPRMPRLPEKFKPPQNEADKCDLCFDFADIIIPIVSTVTEEEINYRILNYCKDLPDLDKLSCLFVDYYYFEKMYAMAQNGKNRNQICGELLQCNKVSSRSRPSKSISVKKGGDMDPCPACASVVDIMVSLVDKATEEEISEKCIEYCNTIESPEENIMCLSMIYFYFNKFLRMVNEGKDHEYICKDVLKCDHFNKKPMSRFPRKTVKVFNQHSRSSLTKKDDESDPCPTCADIVDIIVPLVNVETDEYIEERCVEYCSKISDFKLQLMCDTMLLFYIKRFLLLAKEGKDHTQICKEVLQCDHFNKMKNPQQPRLPASVSSNRYRKSLNRINPNKDLDPCPMCADVVDIIVQFYGTLTEEAIGEKCVAYCDPIKDPEDKLLCEGMLLFHFKHFYRMVGEGKDHEAICKERLKCDHFNHLKRNQRQSMKPRKNQFLLRVNKVMANKNDVDPCALCKELGEAILPFYDTMIEEELDSIVIKKCLLWPEPYCQICEAIAFQYVPIFVNGFKEGKTTLEICIEEQTCDP</sequence>
<dbReference type="RefSeq" id="XP_068356359.1">
    <property type="nucleotide sequence ID" value="XM_068506805.1"/>
</dbReference>
<evidence type="ECO:0000259" key="2">
    <source>
        <dbReference type="PROSITE" id="PS50015"/>
    </source>
</evidence>
<dbReference type="PANTHER" id="PTHR11480:SF93">
    <property type="entry name" value="SAPOSIN B-TYPE DOMAIN-CONTAINING PROTEIN"/>
    <property type="match status" value="1"/>
</dbReference>
<evidence type="ECO:0000313" key="4">
    <source>
        <dbReference type="Proteomes" id="UP000179807"/>
    </source>
</evidence>
<proteinExistence type="predicted"/>
<organism evidence="3 4">
    <name type="scientific">Tritrichomonas foetus</name>
    <dbReference type="NCBI Taxonomy" id="1144522"/>
    <lineage>
        <taxon>Eukaryota</taxon>
        <taxon>Metamonada</taxon>
        <taxon>Parabasalia</taxon>
        <taxon>Tritrichomonadida</taxon>
        <taxon>Tritrichomonadidae</taxon>
        <taxon>Tritrichomonas</taxon>
    </lineage>
</organism>
<comment type="caution">
    <text evidence="3">The sequence shown here is derived from an EMBL/GenBank/DDBJ whole genome shotgun (WGS) entry which is preliminary data.</text>
</comment>
<evidence type="ECO:0000313" key="3">
    <source>
        <dbReference type="EMBL" id="OHT03223.1"/>
    </source>
</evidence>
<keyword evidence="4" id="KW-1185">Reference proteome</keyword>
<dbReference type="SMART" id="SM00741">
    <property type="entry name" value="SapB"/>
    <property type="match status" value="5"/>
</dbReference>
<dbReference type="InterPro" id="IPR011001">
    <property type="entry name" value="Saposin-like"/>
</dbReference>
<evidence type="ECO:0000256" key="1">
    <source>
        <dbReference type="ARBA" id="ARBA00023157"/>
    </source>
</evidence>
<feature type="domain" description="Saposin B-type" evidence="2">
    <location>
        <begin position="236"/>
        <end position="317"/>
    </location>
</feature>
<accession>A0A1J4JVR8</accession>
<dbReference type="SUPFAM" id="SSF47862">
    <property type="entry name" value="Saposin"/>
    <property type="match status" value="5"/>
</dbReference>
<dbReference type="PANTHER" id="PTHR11480">
    <property type="entry name" value="SAPOSIN-RELATED"/>
    <property type="match status" value="1"/>
</dbReference>
<dbReference type="InterPro" id="IPR008139">
    <property type="entry name" value="SaposinB_dom"/>
</dbReference>
<dbReference type="EMBL" id="MLAK01000836">
    <property type="protein sequence ID" value="OHT03223.1"/>
    <property type="molecule type" value="Genomic_DNA"/>
</dbReference>
<feature type="domain" description="Saposin B-type" evidence="2">
    <location>
        <begin position="126"/>
        <end position="207"/>
    </location>
</feature>
<dbReference type="PROSITE" id="PS50015">
    <property type="entry name" value="SAP_B"/>
    <property type="match status" value="3"/>
</dbReference>
<dbReference type="AlphaFoldDB" id="A0A1J4JVR8"/>
<dbReference type="GeneID" id="94841509"/>
<dbReference type="Gene3D" id="1.10.225.10">
    <property type="entry name" value="Saposin-like"/>
    <property type="match status" value="3"/>
</dbReference>
<name>A0A1J4JVR8_9EUKA</name>
<dbReference type="VEuPathDB" id="TrichDB:TRFO_29478"/>
<dbReference type="Proteomes" id="UP000179807">
    <property type="component" value="Unassembled WGS sequence"/>
</dbReference>